<reference evidence="3" key="1">
    <citation type="submission" date="2021-02" db="EMBL/GenBank/DDBJ databases">
        <title>Sequencing the genomes of 1000 actinobacteria strains.</title>
        <authorList>
            <person name="Klenk H.-P."/>
        </authorList>
    </citation>
    <scope>NUCLEOTIDE SEQUENCE</scope>
    <source>
        <strain evidence="3">DSM 22850</strain>
    </source>
</reference>
<feature type="transmembrane region" description="Helical" evidence="1">
    <location>
        <begin position="61"/>
        <end position="80"/>
    </location>
</feature>
<sequence length="114" mass="12723">MLLPIGWQINRFVVWLYYLGRSLGIPDFVTIPMYEFGLNVLLFAAPAALASLLWSRIKWWGWPLLALGASLAVEIVQLVALPREFSFLDIVANTLGALIGAVALIRPSRRESAR</sequence>
<keyword evidence="4" id="KW-1185">Reference proteome</keyword>
<dbReference type="Pfam" id="PF04892">
    <property type="entry name" value="VanZ"/>
    <property type="match status" value="1"/>
</dbReference>
<dbReference type="EMBL" id="JAFIDA010000001">
    <property type="protein sequence ID" value="MBP1326220.1"/>
    <property type="molecule type" value="Genomic_DNA"/>
</dbReference>
<gene>
    <name evidence="3" type="ORF">JOF28_001452</name>
</gene>
<evidence type="ECO:0000259" key="2">
    <source>
        <dbReference type="Pfam" id="PF04892"/>
    </source>
</evidence>
<protein>
    <submittedName>
        <fullName evidence="3">Glycopeptide antibiotics resistance protein</fullName>
    </submittedName>
</protein>
<name>A0A940T0U2_9MICO</name>
<organism evidence="3 4">
    <name type="scientific">Leucobacter exalbidus</name>
    <dbReference type="NCBI Taxonomy" id="662960"/>
    <lineage>
        <taxon>Bacteria</taxon>
        <taxon>Bacillati</taxon>
        <taxon>Actinomycetota</taxon>
        <taxon>Actinomycetes</taxon>
        <taxon>Micrococcales</taxon>
        <taxon>Microbacteriaceae</taxon>
        <taxon>Leucobacter</taxon>
    </lineage>
</organism>
<evidence type="ECO:0000256" key="1">
    <source>
        <dbReference type="SAM" id="Phobius"/>
    </source>
</evidence>
<feature type="transmembrane region" description="Helical" evidence="1">
    <location>
        <begin position="86"/>
        <end position="105"/>
    </location>
</feature>
<feature type="transmembrane region" description="Helical" evidence="1">
    <location>
        <begin position="36"/>
        <end position="54"/>
    </location>
</feature>
<evidence type="ECO:0000313" key="3">
    <source>
        <dbReference type="EMBL" id="MBP1326220.1"/>
    </source>
</evidence>
<keyword evidence="1" id="KW-0472">Membrane</keyword>
<dbReference type="AlphaFoldDB" id="A0A940T0U2"/>
<dbReference type="Proteomes" id="UP000675163">
    <property type="component" value="Unassembled WGS sequence"/>
</dbReference>
<proteinExistence type="predicted"/>
<evidence type="ECO:0000313" key="4">
    <source>
        <dbReference type="Proteomes" id="UP000675163"/>
    </source>
</evidence>
<keyword evidence="1" id="KW-0812">Transmembrane</keyword>
<comment type="caution">
    <text evidence="3">The sequence shown here is derived from an EMBL/GenBank/DDBJ whole genome shotgun (WGS) entry which is preliminary data.</text>
</comment>
<dbReference type="InterPro" id="IPR006976">
    <property type="entry name" value="VanZ-like"/>
</dbReference>
<keyword evidence="1" id="KW-1133">Transmembrane helix</keyword>
<accession>A0A940T0U2</accession>
<feature type="domain" description="VanZ-like" evidence="2">
    <location>
        <begin position="31"/>
        <end position="103"/>
    </location>
</feature>